<dbReference type="InterPro" id="IPR002528">
    <property type="entry name" value="MATE_fam"/>
</dbReference>
<dbReference type="PANTHER" id="PTHR43298">
    <property type="entry name" value="MULTIDRUG RESISTANCE PROTEIN NORM-RELATED"/>
    <property type="match status" value="1"/>
</dbReference>
<organism evidence="7 8">
    <name type="scientific">Nonomuraea salmonea</name>
    <dbReference type="NCBI Taxonomy" id="46181"/>
    <lineage>
        <taxon>Bacteria</taxon>
        <taxon>Bacillati</taxon>
        <taxon>Actinomycetota</taxon>
        <taxon>Actinomycetes</taxon>
        <taxon>Streptosporangiales</taxon>
        <taxon>Streptosporangiaceae</taxon>
        <taxon>Nonomuraea</taxon>
    </lineage>
</organism>
<dbReference type="InterPro" id="IPR050222">
    <property type="entry name" value="MATE_MdtK"/>
</dbReference>
<dbReference type="Pfam" id="PF01554">
    <property type="entry name" value="MatE"/>
    <property type="match status" value="1"/>
</dbReference>
<comment type="caution">
    <text evidence="7">The sequence shown here is derived from an EMBL/GenBank/DDBJ whole genome shotgun (WGS) entry which is preliminary data.</text>
</comment>
<evidence type="ECO:0000256" key="1">
    <source>
        <dbReference type="ARBA" id="ARBA00003408"/>
    </source>
</evidence>
<feature type="transmembrane region" description="Helical" evidence="6">
    <location>
        <begin position="392"/>
        <end position="411"/>
    </location>
</feature>
<proteinExistence type="inferred from homology"/>
<feature type="transmembrane region" description="Helical" evidence="6">
    <location>
        <begin position="41"/>
        <end position="65"/>
    </location>
</feature>
<comment type="similarity">
    <text evidence="2">Belongs to the multi antimicrobial extrusion (MATE) (TC 2.A.66.1) family.</text>
</comment>
<keyword evidence="6" id="KW-1133">Transmembrane helix</keyword>
<evidence type="ECO:0000313" key="7">
    <source>
        <dbReference type="EMBL" id="MFB9477674.1"/>
    </source>
</evidence>
<feature type="transmembrane region" description="Helical" evidence="6">
    <location>
        <begin position="86"/>
        <end position="108"/>
    </location>
</feature>
<gene>
    <name evidence="7" type="ORF">ACFFR3_49945</name>
</gene>
<dbReference type="Proteomes" id="UP001589568">
    <property type="component" value="Unassembled WGS sequence"/>
</dbReference>
<dbReference type="RefSeq" id="WP_364382742.1">
    <property type="nucleotide sequence ID" value="NZ_JBHMCF010000066.1"/>
</dbReference>
<keyword evidence="8" id="KW-1185">Reference proteome</keyword>
<keyword evidence="6" id="KW-0472">Membrane</keyword>
<keyword evidence="4" id="KW-0813">Transport</keyword>
<keyword evidence="6" id="KW-0812">Transmembrane</keyword>
<feature type="transmembrane region" description="Helical" evidence="6">
    <location>
        <begin position="369"/>
        <end position="386"/>
    </location>
</feature>
<accession>A0ABV5P534</accession>
<evidence type="ECO:0000256" key="4">
    <source>
        <dbReference type="ARBA" id="ARBA00022448"/>
    </source>
</evidence>
<evidence type="ECO:0000256" key="3">
    <source>
        <dbReference type="ARBA" id="ARBA00020268"/>
    </source>
</evidence>
<dbReference type="CDD" id="cd12082">
    <property type="entry name" value="MATE_like"/>
    <property type="match status" value="1"/>
</dbReference>
<reference evidence="7 8" key="1">
    <citation type="submission" date="2024-09" db="EMBL/GenBank/DDBJ databases">
        <authorList>
            <person name="Sun Q."/>
            <person name="Mori K."/>
        </authorList>
    </citation>
    <scope>NUCLEOTIDE SEQUENCE [LARGE SCALE GENOMIC DNA]</scope>
    <source>
        <strain evidence="7 8">JCM 3324</strain>
    </source>
</reference>
<feature type="transmembrane region" description="Helical" evidence="6">
    <location>
        <begin position="155"/>
        <end position="176"/>
    </location>
</feature>
<evidence type="ECO:0000256" key="6">
    <source>
        <dbReference type="SAM" id="Phobius"/>
    </source>
</evidence>
<dbReference type="PANTHER" id="PTHR43298:SF2">
    <property type="entry name" value="FMN_FAD EXPORTER YEEO-RELATED"/>
    <property type="match status" value="1"/>
</dbReference>
<sequence>MSSSLRVVLSAALPLLLSMSAGVVAQLLGTSLLGRQATAELAAFTLASAVLSPVTAAVAGGLRGMSPFVAACRDRPAEALAILKDARWLTLALGTAGAGVVLAVPLIARAGGAPEAAIAELGALPALLAGQVLLSAAGSGAGGMLIALRHSRKVLWSGLSGTAAQVVLLLTLVPAYGVQGTGVAMVTATAVQVVVANVLLLRLPELAGQSWWPGRPRGRRILRMARVGLPLSATLIVKFTVTGGVAYAAARTGVHQAAAHAILLSLDGLLGLAAFAAAQAVTPEVARASSPREARRLILAAVTVAAGGVVAGGVVVLVAGDVVLRLFTQDATVYSLALGLAPLLVAFSLVSNCAIVTAYGLVGLKRSSWQLAAVGTGYGLLALAMVPAATAWGLAGVWGAMIATAALIWALQITGFVRHSAALETATA</sequence>
<evidence type="ECO:0000256" key="2">
    <source>
        <dbReference type="ARBA" id="ARBA00010199"/>
    </source>
</evidence>
<protein>
    <recommendedName>
        <fullName evidence="3">Probable multidrug resistance protein NorM</fullName>
    </recommendedName>
    <alternativeName>
        <fullName evidence="5">Multidrug-efflux transporter</fullName>
    </alternativeName>
</protein>
<feature type="transmembrane region" description="Helical" evidence="6">
    <location>
        <begin position="256"/>
        <end position="277"/>
    </location>
</feature>
<feature type="transmembrane region" description="Helical" evidence="6">
    <location>
        <begin position="297"/>
        <end position="320"/>
    </location>
</feature>
<dbReference type="EMBL" id="JBHMCF010000066">
    <property type="protein sequence ID" value="MFB9477674.1"/>
    <property type="molecule type" value="Genomic_DNA"/>
</dbReference>
<name>A0ABV5P534_9ACTN</name>
<evidence type="ECO:0000256" key="5">
    <source>
        <dbReference type="ARBA" id="ARBA00031636"/>
    </source>
</evidence>
<evidence type="ECO:0000313" key="8">
    <source>
        <dbReference type="Proteomes" id="UP001589568"/>
    </source>
</evidence>
<feature type="transmembrane region" description="Helical" evidence="6">
    <location>
        <begin position="340"/>
        <end position="362"/>
    </location>
</feature>
<comment type="function">
    <text evidence="1">Multidrug efflux pump.</text>
</comment>
<feature type="transmembrane region" description="Helical" evidence="6">
    <location>
        <begin position="224"/>
        <end position="250"/>
    </location>
</feature>
<feature type="transmembrane region" description="Helical" evidence="6">
    <location>
        <begin position="128"/>
        <end position="148"/>
    </location>
</feature>
<feature type="transmembrane region" description="Helical" evidence="6">
    <location>
        <begin position="182"/>
        <end position="203"/>
    </location>
</feature>